<keyword evidence="8 15" id="KW-0547">Nucleotide-binding</keyword>
<dbReference type="PROSITE" id="PS01312">
    <property type="entry name" value="SECA"/>
    <property type="match status" value="1"/>
</dbReference>
<keyword evidence="23" id="KW-1185">Reference proteome</keyword>
<dbReference type="InterPro" id="IPR036266">
    <property type="entry name" value="SecA_Wing/Scaffold_sf"/>
</dbReference>
<dbReference type="GO" id="GO:0005524">
    <property type="term" value="F:ATP binding"/>
    <property type="evidence" value="ECO:0007669"/>
    <property type="project" value="UniProtKB-UniRule"/>
</dbReference>
<dbReference type="GO" id="GO:0043952">
    <property type="term" value="P:protein transport by the Sec complex"/>
    <property type="evidence" value="ECO:0007669"/>
    <property type="project" value="UniProtKB-ARBA"/>
</dbReference>
<dbReference type="InterPro" id="IPR014001">
    <property type="entry name" value="Helicase_ATP-bd"/>
</dbReference>
<dbReference type="SUPFAM" id="SSF52540">
    <property type="entry name" value="P-loop containing nucleoside triphosphate hydrolases"/>
    <property type="match status" value="2"/>
</dbReference>
<dbReference type="GO" id="GO:0065002">
    <property type="term" value="P:intracellular protein transmembrane transport"/>
    <property type="evidence" value="ECO:0007669"/>
    <property type="project" value="UniProtKB-UniRule"/>
</dbReference>
<dbReference type="SMART" id="SM00957">
    <property type="entry name" value="SecA_DEAD"/>
    <property type="match status" value="1"/>
</dbReference>
<dbReference type="CDD" id="cd17928">
    <property type="entry name" value="DEXDc_SecA"/>
    <property type="match status" value="1"/>
</dbReference>
<accession>A0A1N7NKC6</accession>
<dbReference type="SUPFAM" id="SSF81767">
    <property type="entry name" value="Pre-protein crosslinking domain of SecA"/>
    <property type="match status" value="1"/>
</dbReference>
<comment type="subunit">
    <text evidence="15">Monomer and homodimer. Part of the essential Sec protein translocation apparatus which comprises SecA, SecYEG and auxiliary proteins SecDF-YajC and YidC.</text>
</comment>
<keyword evidence="11 15" id="KW-0653">Protein transport</keyword>
<feature type="compositionally biased region" description="Basic and acidic residues" evidence="18">
    <location>
        <begin position="890"/>
        <end position="899"/>
    </location>
</feature>
<dbReference type="GO" id="GO:0046872">
    <property type="term" value="F:metal ion binding"/>
    <property type="evidence" value="ECO:0007669"/>
    <property type="project" value="UniProtKB-KW"/>
</dbReference>
<evidence type="ECO:0000256" key="3">
    <source>
        <dbReference type="ARBA" id="ARBA00022448"/>
    </source>
</evidence>
<reference evidence="23" key="1">
    <citation type="submission" date="2017-01" db="EMBL/GenBank/DDBJ databases">
        <authorList>
            <person name="Varghese N."/>
            <person name="Submissions S."/>
        </authorList>
    </citation>
    <scope>NUCLEOTIDE SEQUENCE [LARGE SCALE GENOMIC DNA]</scope>
    <source>
        <strain evidence="23">DSM 22306</strain>
    </source>
</reference>
<gene>
    <name evidence="15" type="primary">secA</name>
    <name evidence="22" type="ORF">SAMN05421760_1103</name>
</gene>
<dbReference type="SUPFAM" id="SSF81886">
    <property type="entry name" value="Helical scaffold and wing domains of SecA"/>
    <property type="match status" value="1"/>
</dbReference>
<dbReference type="PROSITE" id="PS51192">
    <property type="entry name" value="HELICASE_ATP_BIND_1"/>
    <property type="match status" value="1"/>
</dbReference>
<dbReference type="RefSeq" id="WP_054339845.1">
    <property type="nucleotide sequence ID" value="NZ_FTOE01000010.1"/>
</dbReference>
<evidence type="ECO:0000256" key="2">
    <source>
        <dbReference type="ARBA" id="ARBA00007650"/>
    </source>
</evidence>
<feature type="binding site" evidence="15">
    <location>
        <begin position="105"/>
        <end position="109"/>
    </location>
    <ligand>
        <name>ATP</name>
        <dbReference type="ChEBI" id="CHEBI:30616"/>
    </ligand>
</feature>
<dbReference type="InterPro" id="IPR004027">
    <property type="entry name" value="SEC_C_motif"/>
</dbReference>
<evidence type="ECO:0000313" key="22">
    <source>
        <dbReference type="EMBL" id="SIS98863.1"/>
    </source>
</evidence>
<dbReference type="EC" id="7.4.2.8" evidence="15"/>
<dbReference type="InterPro" id="IPR027417">
    <property type="entry name" value="P-loop_NTPase"/>
</dbReference>
<dbReference type="Pfam" id="PF21090">
    <property type="entry name" value="P-loop_SecA"/>
    <property type="match status" value="1"/>
</dbReference>
<evidence type="ECO:0000313" key="23">
    <source>
        <dbReference type="Proteomes" id="UP000185999"/>
    </source>
</evidence>
<dbReference type="Pfam" id="PF07517">
    <property type="entry name" value="SecA_DEAD"/>
    <property type="match status" value="1"/>
</dbReference>
<organism evidence="22 23">
    <name type="scientific">Neptunomonas antarctica</name>
    <dbReference type="NCBI Taxonomy" id="619304"/>
    <lineage>
        <taxon>Bacteria</taxon>
        <taxon>Pseudomonadati</taxon>
        <taxon>Pseudomonadota</taxon>
        <taxon>Gammaproteobacteria</taxon>
        <taxon>Oceanospirillales</taxon>
        <taxon>Oceanospirillaceae</taxon>
        <taxon>Neptunomonas</taxon>
    </lineage>
</organism>
<evidence type="ECO:0000256" key="10">
    <source>
        <dbReference type="ARBA" id="ARBA00022840"/>
    </source>
</evidence>
<keyword evidence="9" id="KW-0862">Zinc</keyword>
<dbReference type="EMBL" id="FTOE01000010">
    <property type="protein sequence ID" value="SIS98863.1"/>
    <property type="molecule type" value="Genomic_DNA"/>
</dbReference>
<comment type="similarity">
    <text evidence="2 15 16">Belongs to the SecA family.</text>
</comment>
<keyword evidence="14 15" id="KW-0472">Membrane</keyword>
<keyword evidence="13 15" id="KW-0811">Translocation</keyword>
<feature type="binding site" evidence="15">
    <location>
        <position position="515"/>
    </location>
    <ligand>
        <name>ATP</name>
        <dbReference type="ChEBI" id="CHEBI:30616"/>
    </ligand>
</feature>
<feature type="binding site" evidence="15">
    <location>
        <position position="87"/>
    </location>
    <ligand>
        <name>ATP</name>
        <dbReference type="ChEBI" id="CHEBI:30616"/>
    </ligand>
</feature>
<feature type="domain" description="Helicase ATP-binding" evidence="19">
    <location>
        <begin position="89"/>
        <end position="247"/>
    </location>
</feature>
<keyword evidence="12 15" id="KW-1278">Translocase</keyword>
<evidence type="ECO:0000256" key="11">
    <source>
        <dbReference type="ARBA" id="ARBA00022927"/>
    </source>
</evidence>
<dbReference type="InterPro" id="IPR011130">
    <property type="entry name" value="SecA_preprotein_X-link_dom"/>
</dbReference>
<dbReference type="PRINTS" id="PR00906">
    <property type="entry name" value="SECA"/>
</dbReference>
<dbReference type="FunFam" id="3.40.50.300:FF:000113">
    <property type="entry name" value="Preprotein translocase subunit SecA"/>
    <property type="match status" value="1"/>
</dbReference>
<evidence type="ECO:0000259" key="21">
    <source>
        <dbReference type="PROSITE" id="PS51196"/>
    </source>
</evidence>
<dbReference type="Gene3D" id="3.90.1440.10">
    <property type="entry name" value="SecA, preprotein cross-linking domain"/>
    <property type="match status" value="1"/>
</dbReference>
<dbReference type="GO" id="GO:0005886">
    <property type="term" value="C:plasma membrane"/>
    <property type="evidence" value="ECO:0007669"/>
    <property type="project" value="UniProtKB-SubCell"/>
</dbReference>
<evidence type="ECO:0000256" key="15">
    <source>
        <dbReference type="HAMAP-Rule" id="MF_01382"/>
    </source>
</evidence>
<evidence type="ECO:0000256" key="6">
    <source>
        <dbReference type="ARBA" id="ARBA00022519"/>
    </source>
</evidence>
<dbReference type="OrthoDB" id="9805579at2"/>
<dbReference type="Gene3D" id="3.40.50.300">
    <property type="entry name" value="P-loop containing nucleotide triphosphate hydrolases"/>
    <property type="match status" value="2"/>
</dbReference>
<evidence type="ECO:0000259" key="20">
    <source>
        <dbReference type="PROSITE" id="PS51194"/>
    </source>
</evidence>
<evidence type="ECO:0000256" key="13">
    <source>
        <dbReference type="ARBA" id="ARBA00023010"/>
    </source>
</evidence>
<feature type="region of interest" description="Disordered" evidence="18">
    <location>
        <begin position="851"/>
        <end position="919"/>
    </location>
</feature>
<dbReference type="InterPro" id="IPR036670">
    <property type="entry name" value="SecA_X-link_sf"/>
</dbReference>
<evidence type="ECO:0000256" key="1">
    <source>
        <dbReference type="ARBA" id="ARBA00001947"/>
    </source>
</evidence>
<dbReference type="InterPro" id="IPR044722">
    <property type="entry name" value="SecA_SF2_C"/>
</dbReference>
<evidence type="ECO:0000256" key="9">
    <source>
        <dbReference type="ARBA" id="ARBA00022833"/>
    </source>
</evidence>
<dbReference type="Pfam" id="PF02810">
    <property type="entry name" value="SEC-C"/>
    <property type="match status" value="1"/>
</dbReference>
<keyword evidence="3 15" id="KW-0813">Transport</keyword>
<feature type="compositionally biased region" description="Basic and acidic residues" evidence="18">
    <location>
        <begin position="869"/>
        <end position="881"/>
    </location>
</feature>
<keyword evidence="4 15" id="KW-1003">Cell membrane</keyword>
<dbReference type="SMART" id="SM00958">
    <property type="entry name" value="SecA_PP_bind"/>
    <property type="match status" value="1"/>
</dbReference>
<dbReference type="FunFam" id="3.90.1440.10:FF:000001">
    <property type="entry name" value="Preprotein translocase subunit SecA"/>
    <property type="match status" value="1"/>
</dbReference>
<comment type="cofactor">
    <cofactor evidence="1">
        <name>Zn(2+)</name>
        <dbReference type="ChEBI" id="CHEBI:29105"/>
    </cofactor>
</comment>
<dbReference type="PANTHER" id="PTHR30612">
    <property type="entry name" value="SECA INNER MEMBRANE COMPONENT OF SEC PROTEIN SECRETION SYSTEM"/>
    <property type="match status" value="1"/>
</dbReference>
<keyword evidence="7" id="KW-0479">Metal-binding</keyword>
<dbReference type="PROSITE" id="PS51194">
    <property type="entry name" value="HELICASE_CTER"/>
    <property type="match status" value="1"/>
</dbReference>
<evidence type="ECO:0000259" key="19">
    <source>
        <dbReference type="PROSITE" id="PS51192"/>
    </source>
</evidence>
<dbReference type="GO" id="GO:0008564">
    <property type="term" value="F:protein-exporting ATPase activity"/>
    <property type="evidence" value="ECO:0007669"/>
    <property type="project" value="UniProtKB-EC"/>
</dbReference>
<dbReference type="AlphaFoldDB" id="A0A1N7NKC6"/>
<keyword evidence="10 15" id="KW-0067">ATP-binding</keyword>
<dbReference type="Pfam" id="PF01043">
    <property type="entry name" value="SecA_PP_bind"/>
    <property type="match status" value="1"/>
</dbReference>
<dbReference type="GO" id="GO:0005829">
    <property type="term" value="C:cytosol"/>
    <property type="evidence" value="ECO:0007669"/>
    <property type="project" value="TreeGrafter"/>
</dbReference>
<keyword evidence="5 15" id="KW-0963">Cytoplasm</keyword>
<dbReference type="GO" id="GO:0017038">
    <property type="term" value="P:protein import"/>
    <property type="evidence" value="ECO:0007669"/>
    <property type="project" value="InterPro"/>
</dbReference>
<dbReference type="PANTHER" id="PTHR30612:SF0">
    <property type="entry name" value="CHLOROPLAST PROTEIN-TRANSPORTING ATPASE"/>
    <property type="match status" value="1"/>
</dbReference>
<dbReference type="InterPro" id="IPR014018">
    <property type="entry name" value="SecA_motor_DEAD"/>
</dbReference>
<dbReference type="FunFam" id="1.10.3060.10:FF:000003">
    <property type="entry name" value="Protein translocase subunit SecA"/>
    <property type="match status" value="1"/>
</dbReference>
<comment type="catalytic activity">
    <reaction evidence="15">
        <text>ATP + H2O + cellular proteinSide 1 = ADP + phosphate + cellular proteinSide 2.</text>
        <dbReference type="EC" id="7.4.2.8"/>
    </reaction>
</comment>
<dbReference type="Proteomes" id="UP000185999">
    <property type="component" value="Unassembled WGS sequence"/>
</dbReference>
<dbReference type="CDD" id="cd18803">
    <property type="entry name" value="SF2_C_secA"/>
    <property type="match status" value="1"/>
</dbReference>
<comment type="subcellular location">
    <subcellularLocation>
        <location evidence="15">Cell membrane</location>
        <topology evidence="15">Peripheral membrane protein</topology>
        <orientation evidence="15">Cytoplasmic side</orientation>
    </subcellularLocation>
    <subcellularLocation>
        <location evidence="15">Cytoplasm</location>
    </subcellularLocation>
    <text evidence="15">Distribution is 50-50.</text>
</comment>
<proteinExistence type="inferred from homology"/>
<evidence type="ECO:0000256" key="18">
    <source>
        <dbReference type="SAM" id="MobiDB-lite"/>
    </source>
</evidence>
<evidence type="ECO:0000256" key="5">
    <source>
        <dbReference type="ARBA" id="ARBA00022490"/>
    </source>
</evidence>
<dbReference type="InterPro" id="IPR000185">
    <property type="entry name" value="SecA"/>
</dbReference>
<dbReference type="GO" id="GO:0031522">
    <property type="term" value="C:cell envelope Sec protein transport complex"/>
    <property type="evidence" value="ECO:0007669"/>
    <property type="project" value="TreeGrafter"/>
</dbReference>
<keyword evidence="17" id="KW-0175">Coiled coil</keyword>
<dbReference type="InterPro" id="IPR001650">
    <property type="entry name" value="Helicase_C-like"/>
</dbReference>
<dbReference type="NCBIfam" id="NF009538">
    <property type="entry name" value="PRK12904.1"/>
    <property type="match status" value="1"/>
</dbReference>
<comment type="function">
    <text evidence="15">Part of the Sec protein translocase complex. Interacts with the SecYEG preprotein conducting channel. Has a central role in coupling the hydrolysis of ATP to the transfer of proteins into and across the cell membrane, serving both as a receptor for the preprotein-SecB complex and as an ATP-driven molecular motor driving the stepwise translocation of polypeptide chains across the membrane.</text>
</comment>
<dbReference type="InterPro" id="IPR011116">
    <property type="entry name" value="SecA_Wing/Scaffold"/>
</dbReference>
<evidence type="ECO:0000256" key="16">
    <source>
        <dbReference type="RuleBase" id="RU003874"/>
    </source>
</evidence>
<evidence type="ECO:0000256" key="7">
    <source>
        <dbReference type="ARBA" id="ARBA00022723"/>
    </source>
</evidence>
<sequence>MLTSLFKKVFGNKNDRELKRMGKLVKLINAFEEEIEKLTDADIKAKTEDFKQQVANGTSLEDILPEAFALVREASKRSMNLRHFDVQMIGGITLHEGNVAEMRTGEGKTLVATLAVYLNALEGKGVHLVTVNDYLASRDAEWMRPLYEALGLTVGVALSRQDPEIKRAAYAADITYGTNNEFGFDYLRDNMAFSPAEKVQRDFHYAVVDEVDSILIDEARTPLIISGPAEDSSAMYEKVNLLIPNLLRFDGEIDVKDTEQVINEHFVVDEKSRTVELTEAGHQVIEDLLTKEGILAEGESLYAPHNLNRLHHVLAALRAHNLFQRDKDYIVQDGQVVIVDEHTGRIMPGRRWSEGLHQAVEAKEGVAIQLESQTLASTTFQNYFRLYGKLAGMTGTADTEAFELRQTYALDVIVIPPNRPVARIDSNDIIFLSMEEKYDAIIKEIAACREHGQPVLVGTASVESSELISNYLNKANVQHNVLNAKNHEREAIIIAEAGRPGAVTIATNMAGRGTDITLGGKLELEISLLENPTEADIAAATADWEQRNTQVLAAGGLHIIGTERHESRRIDNQLRGRAGRQGDPGSSRFFLSLEDDLMRIFASDRVRGFMQALGMEKGEAIEHKMVSNAIEKAQRKVEGRNFDIRKSLLEYDDVANDQRTVIYNQRNELMAAEDISETIKAIREEVIDNSISNHIQPQSLAEQWDVGSLERALEAEFALNLPIQQWLDEDSSLHEETLRVKIQSEISAAYEAKEAIAGEKSIRLFEKQVMLQVLDTLWKEHLQTMDHLRQGIHLRGYAQKNPKQEYKRESFALFQELLENIKRDVIKILSHVQVQMPEEVEVIEQQRREQLAQQEMSFEHSSESGFAEKSPKNDTDTKSLENESDTPETFVRDERKVGRNEPCPCGSGKKYKQCHGQLS</sequence>
<evidence type="ECO:0000256" key="8">
    <source>
        <dbReference type="ARBA" id="ARBA00022741"/>
    </source>
</evidence>
<dbReference type="Gene3D" id="1.10.3060.10">
    <property type="entry name" value="Helical scaffold and wing domains of SecA"/>
    <property type="match status" value="1"/>
</dbReference>
<feature type="coiled-coil region" evidence="17">
    <location>
        <begin position="21"/>
        <end position="48"/>
    </location>
</feature>
<dbReference type="InterPro" id="IPR020937">
    <property type="entry name" value="SecA_CS"/>
</dbReference>
<keyword evidence="6" id="KW-0997">Cell inner membrane</keyword>
<evidence type="ECO:0000256" key="4">
    <source>
        <dbReference type="ARBA" id="ARBA00022475"/>
    </source>
</evidence>
<name>A0A1N7NKC6_9GAMM</name>
<evidence type="ECO:0000256" key="12">
    <source>
        <dbReference type="ARBA" id="ARBA00022967"/>
    </source>
</evidence>
<feature type="domain" description="Helicase C-terminal" evidence="20">
    <location>
        <begin position="433"/>
        <end position="638"/>
    </location>
</feature>
<evidence type="ECO:0000256" key="14">
    <source>
        <dbReference type="ARBA" id="ARBA00023136"/>
    </source>
</evidence>
<feature type="domain" description="SecA family profile" evidence="21">
    <location>
        <begin position="3"/>
        <end position="622"/>
    </location>
</feature>
<dbReference type="HAMAP" id="MF_01382">
    <property type="entry name" value="SecA"/>
    <property type="match status" value="1"/>
</dbReference>
<protein>
    <recommendedName>
        <fullName evidence="15 16">Protein translocase subunit SecA</fullName>
        <ecNumber evidence="15">7.4.2.8</ecNumber>
    </recommendedName>
</protein>
<dbReference type="Pfam" id="PF07516">
    <property type="entry name" value="SecA_SW"/>
    <property type="match status" value="1"/>
</dbReference>
<dbReference type="STRING" id="619304.SAMN05421760_1103"/>
<dbReference type="PROSITE" id="PS51196">
    <property type="entry name" value="SECA_MOTOR_DEAD"/>
    <property type="match status" value="1"/>
</dbReference>
<dbReference type="GO" id="GO:0006605">
    <property type="term" value="P:protein targeting"/>
    <property type="evidence" value="ECO:0007669"/>
    <property type="project" value="UniProtKB-UniRule"/>
</dbReference>
<evidence type="ECO:0000256" key="17">
    <source>
        <dbReference type="SAM" id="Coils"/>
    </source>
</evidence>
<dbReference type="NCBIfam" id="TIGR00963">
    <property type="entry name" value="secA"/>
    <property type="match status" value="1"/>
</dbReference>
<dbReference type="InterPro" id="IPR011115">
    <property type="entry name" value="SecA_DEAD"/>
</dbReference>